<reference evidence="2 3" key="1">
    <citation type="submission" date="2018-06" db="EMBL/GenBank/DDBJ databases">
        <authorList>
            <consortium name="Pathogen Informatics"/>
            <person name="Doyle S."/>
        </authorList>
    </citation>
    <scope>NUCLEOTIDE SEQUENCE [LARGE SCALE GENOMIC DNA]</scope>
    <source>
        <strain evidence="2 3">NCTC13076</strain>
    </source>
</reference>
<dbReference type="Proteomes" id="UP000748991">
    <property type="component" value="Unassembled WGS sequence"/>
</dbReference>
<dbReference type="Proteomes" id="UP000250070">
    <property type="component" value="Unassembled WGS sequence"/>
</dbReference>
<dbReference type="EMBL" id="UATM01000032">
    <property type="protein sequence ID" value="SPY46520.1"/>
    <property type="molecule type" value="Genomic_DNA"/>
</dbReference>
<organism evidence="2 3">
    <name type="scientific">Peptoniphilus harei</name>
    <dbReference type="NCBI Taxonomy" id="54005"/>
    <lineage>
        <taxon>Bacteria</taxon>
        <taxon>Bacillati</taxon>
        <taxon>Bacillota</taxon>
        <taxon>Tissierellia</taxon>
        <taxon>Tissierellales</taxon>
        <taxon>Peptoniphilaceae</taxon>
        <taxon>Peptoniphilus</taxon>
    </lineage>
</organism>
<dbReference type="EMBL" id="JAGZZP010000006">
    <property type="protein sequence ID" value="MBS6535112.1"/>
    <property type="molecule type" value="Genomic_DNA"/>
</dbReference>
<dbReference type="OrthoDB" id="1698184at2"/>
<sequence length="129" mass="15287">MAKIDSLEKLLEIKESRHHKTILRDIGNMSDDDVIEIFIRGNEKEKYAEIENLFDELKSFVRDKGMRNCKFLFQDDPDQKENFNIEISFRVRTNIKSNTLDLADIKDFIDHIASIKDQAHNYDKEVDHE</sequence>
<evidence type="ECO:0000313" key="2">
    <source>
        <dbReference type="EMBL" id="SPY46520.1"/>
    </source>
</evidence>
<reference evidence="1" key="2">
    <citation type="submission" date="2021-02" db="EMBL/GenBank/DDBJ databases">
        <title>Infant gut strain persistence is associated with maternal origin, phylogeny, and functional potential including surface adhesion and iron acquisition.</title>
        <authorList>
            <person name="Lou Y.C."/>
        </authorList>
    </citation>
    <scope>NUCLEOTIDE SEQUENCE</scope>
    <source>
        <strain evidence="1">L3_060_052G1_dasL3_060_052G1_concoct_1</strain>
    </source>
</reference>
<proteinExistence type="predicted"/>
<protein>
    <submittedName>
        <fullName evidence="2">Uncharacterized protein</fullName>
    </submittedName>
</protein>
<dbReference type="AlphaFoldDB" id="A0A2X1XTW7"/>
<name>A0A2X1XTW7_9FIRM</name>
<gene>
    <name evidence="1" type="ORF">KH327_04695</name>
    <name evidence="2" type="ORF">NCTC13076_00516</name>
</gene>
<evidence type="ECO:0000313" key="1">
    <source>
        <dbReference type="EMBL" id="MBS6535112.1"/>
    </source>
</evidence>
<evidence type="ECO:0000313" key="3">
    <source>
        <dbReference type="Proteomes" id="UP000250070"/>
    </source>
</evidence>
<accession>A0A2X1XTW7</accession>
<dbReference type="GeneID" id="83862030"/>
<dbReference type="RefSeq" id="WP_070701777.1">
    <property type="nucleotide sequence ID" value="NZ_CP066287.1"/>
</dbReference>